<keyword evidence="2" id="KW-1185">Reference proteome</keyword>
<proteinExistence type="predicted"/>
<organism evidence="1 2">
    <name type="scientific">Zarconia navalis LEGE 11467</name>
    <dbReference type="NCBI Taxonomy" id="1828826"/>
    <lineage>
        <taxon>Bacteria</taxon>
        <taxon>Bacillati</taxon>
        <taxon>Cyanobacteriota</taxon>
        <taxon>Cyanophyceae</taxon>
        <taxon>Oscillatoriophycideae</taxon>
        <taxon>Oscillatoriales</taxon>
        <taxon>Oscillatoriales incertae sedis</taxon>
        <taxon>Zarconia</taxon>
        <taxon>Zarconia navalis</taxon>
    </lineage>
</organism>
<dbReference type="InterPro" id="IPR010350">
    <property type="entry name" value="Aim32/Apd1-like_bac"/>
</dbReference>
<dbReference type="Pfam" id="PF06999">
    <property type="entry name" value="Suc_Fer-like"/>
    <property type="match status" value="1"/>
</dbReference>
<dbReference type="RefSeq" id="WP_264320024.1">
    <property type="nucleotide sequence ID" value="NZ_JADEXN010000030.1"/>
</dbReference>
<comment type="caution">
    <text evidence="1">The sequence shown here is derived from an EMBL/GenBank/DDBJ whole genome shotgun (WGS) entry which is preliminary data.</text>
</comment>
<gene>
    <name evidence="1" type="ORF">IQ235_03000</name>
</gene>
<dbReference type="InterPro" id="IPR009737">
    <property type="entry name" value="Aim32/Apd1-like"/>
</dbReference>
<dbReference type="AlphaFoldDB" id="A0A928Z6Q2"/>
<evidence type="ECO:0000313" key="1">
    <source>
        <dbReference type="EMBL" id="MBE9039760.1"/>
    </source>
</evidence>
<dbReference type="CDD" id="cd03062">
    <property type="entry name" value="TRX_Fd_Sucrase"/>
    <property type="match status" value="1"/>
</dbReference>
<dbReference type="SUPFAM" id="SSF52833">
    <property type="entry name" value="Thioredoxin-like"/>
    <property type="match status" value="1"/>
</dbReference>
<name>A0A928Z6Q2_9CYAN</name>
<accession>A0A928Z6Q2</accession>
<sequence>MNPFFCAHLSRESGEDVIGSAPSHDTYIAIECRQPWAPSAFDSKFLPPNLKALVEEVRRTKRSVRFLLVSASTTETQGYTRVLTFRKMPPPSQGYTRREFRVMNIAEVAPIVERYLANPNFVTVASAPVDEEMRDFLICTHGSHDKCCARYGNPFYREALKLKSELGWKKVRFWQASHIGGHRFAPTMISLPDGRYYGGLDGGSMTAISQKAGDIHYFEKVYRGWGILPRKVQVLERQLLLQHGWDWLNYRVECEMVREDSELTIVRLHCHKPGTPPWIYEAEIVEDECKTLEMRGSCGSQKESKFPKYRVQKLQLRSAEIAIALATSR</sequence>
<protein>
    <submittedName>
        <fullName evidence="1">Sucrase ferredoxin</fullName>
    </submittedName>
</protein>
<dbReference type="Proteomes" id="UP000621799">
    <property type="component" value="Unassembled WGS sequence"/>
</dbReference>
<reference evidence="1" key="1">
    <citation type="submission" date="2020-10" db="EMBL/GenBank/DDBJ databases">
        <authorList>
            <person name="Castelo-Branco R."/>
            <person name="Eusebio N."/>
            <person name="Adriana R."/>
            <person name="Vieira A."/>
            <person name="Brugerolle De Fraissinette N."/>
            <person name="Rezende De Castro R."/>
            <person name="Schneider M.P."/>
            <person name="Vasconcelos V."/>
            <person name="Leao P.N."/>
        </authorList>
    </citation>
    <scope>NUCLEOTIDE SEQUENCE</scope>
    <source>
        <strain evidence="1">LEGE 11467</strain>
    </source>
</reference>
<evidence type="ECO:0000313" key="2">
    <source>
        <dbReference type="Proteomes" id="UP000621799"/>
    </source>
</evidence>
<dbReference type="EMBL" id="JADEXN010000030">
    <property type="protein sequence ID" value="MBE9039760.1"/>
    <property type="molecule type" value="Genomic_DNA"/>
</dbReference>
<dbReference type="PIRSF" id="PIRSF035042">
    <property type="entry name" value="UCP035042_thirdx"/>
    <property type="match status" value="1"/>
</dbReference>
<dbReference type="InterPro" id="IPR036249">
    <property type="entry name" value="Thioredoxin-like_sf"/>
</dbReference>
<dbReference type="Gene3D" id="3.40.30.10">
    <property type="entry name" value="Glutaredoxin"/>
    <property type="match status" value="1"/>
</dbReference>